<dbReference type="SMART" id="SM00387">
    <property type="entry name" value="HATPase_c"/>
    <property type="match status" value="1"/>
</dbReference>
<dbReference type="InterPro" id="IPR036097">
    <property type="entry name" value="HisK_dim/P_sf"/>
</dbReference>
<dbReference type="Gene3D" id="1.10.287.130">
    <property type="match status" value="1"/>
</dbReference>
<dbReference type="InterPro" id="IPR003661">
    <property type="entry name" value="HisK_dim/P_dom"/>
</dbReference>
<gene>
    <name evidence="8" type="ORF">K7C98_02550</name>
</gene>
<comment type="caution">
    <text evidence="8">The sequence shown here is derived from an EMBL/GenBank/DDBJ whole genome shotgun (WGS) entry which is preliminary data.</text>
</comment>
<protein>
    <recommendedName>
        <fullName evidence="2">histidine kinase</fullName>
        <ecNumber evidence="2">2.7.13.3</ecNumber>
    </recommendedName>
</protein>
<dbReference type="PANTHER" id="PTHR43711">
    <property type="entry name" value="TWO-COMPONENT HISTIDINE KINASE"/>
    <property type="match status" value="1"/>
</dbReference>
<dbReference type="Gene3D" id="3.30.450.40">
    <property type="match status" value="2"/>
</dbReference>
<dbReference type="Pfam" id="PF13185">
    <property type="entry name" value="GAF_2"/>
    <property type="match status" value="1"/>
</dbReference>
<dbReference type="CDD" id="cd00075">
    <property type="entry name" value="HATPase"/>
    <property type="match status" value="1"/>
</dbReference>
<dbReference type="EC" id="2.7.13.3" evidence="2"/>
<dbReference type="SUPFAM" id="SSF47384">
    <property type="entry name" value="Homodimeric domain of signal transducing histidine kinase"/>
    <property type="match status" value="1"/>
</dbReference>
<dbReference type="InterPro" id="IPR003594">
    <property type="entry name" value="HATPase_dom"/>
</dbReference>
<evidence type="ECO:0000256" key="2">
    <source>
        <dbReference type="ARBA" id="ARBA00012438"/>
    </source>
</evidence>
<dbReference type="InterPro" id="IPR036890">
    <property type="entry name" value="HATPase_C_sf"/>
</dbReference>
<dbReference type="SUPFAM" id="SSF55781">
    <property type="entry name" value="GAF domain-like"/>
    <property type="match status" value="2"/>
</dbReference>
<evidence type="ECO:0000256" key="3">
    <source>
        <dbReference type="ARBA" id="ARBA00022553"/>
    </source>
</evidence>
<dbReference type="Pfam" id="PF02518">
    <property type="entry name" value="HATPase_c"/>
    <property type="match status" value="1"/>
</dbReference>
<proteinExistence type="predicted"/>
<keyword evidence="5" id="KW-0418">Kinase</keyword>
<dbReference type="RefSeq" id="WP_224189876.1">
    <property type="nucleotide sequence ID" value="NZ_JAIRAU010000001.1"/>
</dbReference>
<dbReference type="PANTHER" id="PTHR43711:SF1">
    <property type="entry name" value="HISTIDINE KINASE 1"/>
    <property type="match status" value="1"/>
</dbReference>
<name>A0ABS7TJ33_9BACT</name>
<dbReference type="InterPro" id="IPR004358">
    <property type="entry name" value="Sig_transdc_His_kin-like_C"/>
</dbReference>
<dbReference type="PRINTS" id="PR00344">
    <property type="entry name" value="BCTRLSENSOR"/>
</dbReference>
<evidence type="ECO:0000256" key="5">
    <source>
        <dbReference type="ARBA" id="ARBA00022777"/>
    </source>
</evidence>
<reference evidence="8" key="1">
    <citation type="submission" date="2021-08" db="EMBL/GenBank/DDBJ databases">
        <authorList>
            <person name="Stevens D.C."/>
        </authorList>
    </citation>
    <scope>NUCLEOTIDE SEQUENCE</scope>
    <source>
        <strain evidence="8">DSM 53165</strain>
    </source>
</reference>
<dbReference type="InterPro" id="IPR003018">
    <property type="entry name" value="GAF"/>
</dbReference>
<feature type="domain" description="Histidine kinase" evidence="7">
    <location>
        <begin position="361"/>
        <end position="576"/>
    </location>
</feature>
<sequence>MPRKRTSVVATLLRVGLLGKEDWDVALHQLLEIACDLIGVERASYWSLRADPSSLVCELGYVATEKLLERGHVVRERDHPEYFAEIHRVQVLDIADTRADPRSRSLGEYLTIHAIRSMLDVPVFSRGELIGVLCHERLREGPWSSRECELALTMSHILSSLIEAQARTWAEENERRATFLARASTAVAQALDLDEAYAAAVQRAIPTLGELATLIRLEGEQARCVATAHVRPERRRQVEEMCAQYCHGITSSGIGFRALRERQSLLVPCVDADTLRRLGLPRRHIDAYLQLGVRSTMSVLLFARDVVTGVMTFASDNRHYDRDDLRFAEAYAQQLGVVLENTHLLAQTREALRTRDDFLVLAGHELRTPIAALKFAVDLLRRRLPAPVLPGVQRSVETIARQATRMSRLIDLVILAPLQEGRAPPPPTLERVDLTELVRDVLHDCADLPAQRGCTVRFTAAGPVVVRGDRTGLEVVVTNLLNNAVKFGAGRPVEVSVGDDDGLATVIVRDHGIGIPPERLPHIFRRFERAVPRSFGGLGLGLSIAASIVTGLGGEIRVDSRAGEGSTFTVALPTPPPPSSSA</sequence>
<dbReference type="Gene3D" id="3.30.565.10">
    <property type="entry name" value="Histidine kinase-like ATPase, C-terminal domain"/>
    <property type="match status" value="1"/>
</dbReference>
<evidence type="ECO:0000256" key="1">
    <source>
        <dbReference type="ARBA" id="ARBA00000085"/>
    </source>
</evidence>
<evidence type="ECO:0000259" key="7">
    <source>
        <dbReference type="PROSITE" id="PS50109"/>
    </source>
</evidence>
<dbReference type="SMART" id="SM00065">
    <property type="entry name" value="GAF"/>
    <property type="match status" value="2"/>
</dbReference>
<evidence type="ECO:0000313" key="8">
    <source>
        <dbReference type="EMBL" id="MBZ5708121.1"/>
    </source>
</evidence>
<keyword evidence="6" id="KW-0902">Two-component regulatory system</keyword>
<dbReference type="InterPro" id="IPR050736">
    <property type="entry name" value="Sensor_HK_Regulatory"/>
</dbReference>
<evidence type="ECO:0000256" key="6">
    <source>
        <dbReference type="ARBA" id="ARBA00023012"/>
    </source>
</evidence>
<dbReference type="InterPro" id="IPR029016">
    <property type="entry name" value="GAF-like_dom_sf"/>
</dbReference>
<keyword evidence="3" id="KW-0597">Phosphoprotein</keyword>
<dbReference type="Pfam" id="PF01590">
    <property type="entry name" value="GAF"/>
    <property type="match status" value="1"/>
</dbReference>
<dbReference type="Proteomes" id="UP001139031">
    <property type="component" value="Unassembled WGS sequence"/>
</dbReference>
<evidence type="ECO:0000256" key="4">
    <source>
        <dbReference type="ARBA" id="ARBA00022679"/>
    </source>
</evidence>
<dbReference type="CDD" id="cd00082">
    <property type="entry name" value="HisKA"/>
    <property type="match status" value="1"/>
</dbReference>
<dbReference type="EMBL" id="JAIRAU010000001">
    <property type="protein sequence ID" value="MBZ5708121.1"/>
    <property type="molecule type" value="Genomic_DNA"/>
</dbReference>
<dbReference type="SMART" id="SM00388">
    <property type="entry name" value="HisKA"/>
    <property type="match status" value="1"/>
</dbReference>
<dbReference type="Pfam" id="PF00512">
    <property type="entry name" value="HisKA"/>
    <property type="match status" value="1"/>
</dbReference>
<accession>A0ABS7TJ33</accession>
<evidence type="ECO:0000313" key="9">
    <source>
        <dbReference type="Proteomes" id="UP001139031"/>
    </source>
</evidence>
<organism evidence="8 9">
    <name type="scientific">Nannocystis pusilla</name>
    <dbReference type="NCBI Taxonomy" id="889268"/>
    <lineage>
        <taxon>Bacteria</taxon>
        <taxon>Pseudomonadati</taxon>
        <taxon>Myxococcota</taxon>
        <taxon>Polyangia</taxon>
        <taxon>Nannocystales</taxon>
        <taxon>Nannocystaceae</taxon>
        <taxon>Nannocystis</taxon>
    </lineage>
</organism>
<keyword evidence="9" id="KW-1185">Reference proteome</keyword>
<comment type="catalytic activity">
    <reaction evidence="1">
        <text>ATP + protein L-histidine = ADP + protein N-phospho-L-histidine.</text>
        <dbReference type="EC" id="2.7.13.3"/>
    </reaction>
</comment>
<keyword evidence="4" id="KW-0808">Transferase</keyword>
<dbReference type="PROSITE" id="PS50109">
    <property type="entry name" value="HIS_KIN"/>
    <property type="match status" value="1"/>
</dbReference>
<dbReference type="SUPFAM" id="SSF55874">
    <property type="entry name" value="ATPase domain of HSP90 chaperone/DNA topoisomerase II/histidine kinase"/>
    <property type="match status" value="1"/>
</dbReference>
<dbReference type="InterPro" id="IPR005467">
    <property type="entry name" value="His_kinase_dom"/>
</dbReference>